<sequence>MTYALTGSYDSDAFYDLVQAADWWGAEDACRHVSPEDTRWLVEYYWTLDDWQKRVALVNLLWRQDLAEVRPVMIDVLRVPLVREGQADMLEIVKIQALAFVDERYDTFQRFYDDRELLAETVDRVLREHGLRVEEPPVTEPEQPAEPGKAAEAAGEPEEPAERLRAAVERGDAAAVLALLDGGLDVDHPLSELPDVLKLSDDQDPEWLTPLLLACIEGHRELADLLVGRGADVRASRAGGQTPLYWAAVHGWLPTVNALLERGADPDARDHWGATPLRKALGMGHIEVARRLVDVGADLTVRDTHDYGLMYAAATQGGTAGVELLLDRGLDIDRDCGSGRAPLAVACHHNHLELVETLLARGAGLEVRDQDGRTPLMVAARGGYPRIVTVLLAAGADRAAKDPDGRTAADLAGGRRKQEVRHLLG</sequence>
<dbReference type="InterPro" id="IPR002110">
    <property type="entry name" value="Ankyrin_rpt"/>
</dbReference>
<evidence type="ECO:0000256" key="3">
    <source>
        <dbReference type="PROSITE-ProRule" id="PRU00023"/>
    </source>
</evidence>
<feature type="repeat" description="ANK" evidence="3">
    <location>
        <begin position="371"/>
        <end position="403"/>
    </location>
</feature>
<dbReference type="SUPFAM" id="SSF48403">
    <property type="entry name" value="Ankyrin repeat"/>
    <property type="match status" value="1"/>
</dbReference>
<evidence type="ECO:0000313" key="6">
    <source>
        <dbReference type="Proteomes" id="UP001500831"/>
    </source>
</evidence>
<dbReference type="Pfam" id="PF00023">
    <property type="entry name" value="Ank"/>
    <property type="match status" value="1"/>
</dbReference>
<feature type="repeat" description="ANK" evidence="3">
    <location>
        <begin position="239"/>
        <end position="271"/>
    </location>
</feature>
<feature type="region of interest" description="Disordered" evidence="4">
    <location>
        <begin position="133"/>
        <end position="161"/>
    </location>
</feature>
<comment type="caution">
    <text evidence="5">The sequence shown here is derived from an EMBL/GenBank/DDBJ whole genome shotgun (WGS) entry which is preliminary data.</text>
</comment>
<evidence type="ECO:0008006" key="7">
    <source>
        <dbReference type="Google" id="ProtNLM"/>
    </source>
</evidence>
<protein>
    <recommendedName>
        <fullName evidence="7">Ankyrin repeat domain-containing protein</fullName>
    </recommendedName>
</protein>
<dbReference type="InterPro" id="IPR036770">
    <property type="entry name" value="Ankyrin_rpt-contain_sf"/>
</dbReference>
<dbReference type="Gene3D" id="1.25.40.20">
    <property type="entry name" value="Ankyrin repeat-containing domain"/>
    <property type="match status" value="2"/>
</dbReference>
<evidence type="ECO:0000313" key="5">
    <source>
        <dbReference type="EMBL" id="GAA2897375.1"/>
    </source>
</evidence>
<keyword evidence="2 3" id="KW-0040">ANK repeat</keyword>
<evidence type="ECO:0000256" key="1">
    <source>
        <dbReference type="ARBA" id="ARBA00022737"/>
    </source>
</evidence>
<evidence type="ECO:0000256" key="2">
    <source>
        <dbReference type="ARBA" id="ARBA00023043"/>
    </source>
</evidence>
<dbReference type="Pfam" id="PF12796">
    <property type="entry name" value="Ank_2"/>
    <property type="match status" value="2"/>
</dbReference>
<feature type="repeat" description="ANK" evidence="3">
    <location>
        <begin position="272"/>
        <end position="304"/>
    </location>
</feature>
<name>A0ABP6ILU0_9ACTN</name>
<feature type="repeat" description="ANK" evidence="3">
    <location>
        <begin position="206"/>
        <end position="238"/>
    </location>
</feature>
<dbReference type="PROSITE" id="PS50088">
    <property type="entry name" value="ANK_REPEAT"/>
    <property type="match status" value="5"/>
</dbReference>
<reference evidence="6" key="1">
    <citation type="journal article" date="2019" name="Int. J. Syst. Evol. Microbiol.">
        <title>The Global Catalogue of Microorganisms (GCM) 10K type strain sequencing project: providing services to taxonomists for standard genome sequencing and annotation.</title>
        <authorList>
            <consortium name="The Broad Institute Genomics Platform"/>
            <consortium name="The Broad Institute Genome Sequencing Center for Infectious Disease"/>
            <person name="Wu L."/>
            <person name="Ma J."/>
        </authorList>
    </citation>
    <scope>NUCLEOTIDE SEQUENCE [LARGE SCALE GENOMIC DNA]</scope>
    <source>
        <strain evidence="6">JCM 6242</strain>
    </source>
</reference>
<feature type="compositionally biased region" description="Low complexity" evidence="4">
    <location>
        <begin position="140"/>
        <end position="154"/>
    </location>
</feature>
<dbReference type="RefSeq" id="WP_344979029.1">
    <property type="nucleotide sequence ID" value="NZ_BAAAVI010000059.1"/>
</dbReference>
<dbReference type="SMART" id="SM00248">
    <property type="entry name" value="ANK"/>
    <property type="match status" value="6"/>
</dbReference>
<organism evidence="5 6">
    <name type="scientific">Streptosporangium fragile</name>
    <dbReference type="NCBI Taxonomy" id="46186"/>
    <lineage>
        <taxon>Bacteria</taxon>
        <taxon>Bacillati</taxon>
        <taxon>Actinomycetota</taxon>
        <taxon>Actinomycetes</taxon>
        <taxon>Streptosporangiales</taxon>
        <taxon>Streptosporangiaceae</taxon>
        <taxon>Streptosporangium</taxon>
    </lineage>
</organism>
<proteinExistence type="predicted"/>
<evidence type="ECO:0000256" key="4">
    <source>
        <dbReference type="SAM" id="MobiDB-lite"/>
    </source>
</evidence>
<gene>
    <name evidence="5" type="ORF">GCM10010517_62430</name>
</gene>
<accession>A0ABP6ILU0</accession>
<dbReference type="Proteomes" id="UP001500831">
    <property type="component" value="Unassembled WGS sequence"/>
</dbReference>
<dbReference type="PANTHER" id="PTHR24198:SF165">
    <property type="entry name" value="ANKYRIN REPEAT-CONTAINING PROTEIN-RELATED"/>
    <property type="match status" value="1"/>
</dbReference>
<dbReference type="EMBL" id="BAAAVI010000059">
    <property type="protein sequence ID" value="GAA2897375.1"/>
    <property type="molecule type" value="Genomic_DNA"/>
</dbReference>
<dbReference type="PANTHER" id="PTHR24198">
    <property type="entry name" value="ANKYRIN REPEAT AND PROTEIN KINASE DOMAIN-CONTAINING PROTEIN"/>
    <property type="match status" value="1"/>
</dbReference>
<keyword evidence="1" id="KW-0677">Repeat</keyword>
<dbReference type="PROSITE" id="PS50297">
    <property type="entry name" value="ANK_REP_REGION"/>
    <property type="match status" value="5"/>
</dbReference>
<keyword evidence="6" id="KW-1185">Reference proteome</keyword>
<feature type="repeat" description="ANK" evidence="3">
    <location>
        <begin position="338"/>
        <end position="370"/>
    </location>
</feature>